<gene>
    <name evidence="2" type="ORF">SAMN06266787_11535</name>
</gene>
<dbReference type="PROSITE" id="PS50263">
    <property type="entry name" value="CN_HYDROLASE"/>
    <property type="match status" value="1"/>
</dbReference>
<dbReference type="AlphaFoldDB" id="A0A238YNG2"/>
<feature type="domain" description="CN hydrolase" evidence="1">
    <location>
        <begin position="3"/>
        <end position="234"/>
    </location>
</feature>
<reference evidence="2 3" key="1">
    <citation type="submission" date="2017-06" db="EMBL/GenBank/DDBJ databases">
        <authorList>
            <person name="Kim H.J."/>
            <person name="Triplett B.A."/>
        </authorList>
    </citation>
    <scope>NUCLEOTIDE SEQUENCE [LARGE SCALE GENOMIC DNA]</scope>
    <source>
        <strain evidence="2 3">DSM 19316</strain>
    </source>
</reference>
<dbReference type="Proteomes" id="UP000198297">
    <property type="component" value="Unassembled WGS sequence"/>
</dbReference>
<evidence type="ECO:0000259" key="1">
    <source>
        <dbReference type="PROSITE" id="PS50263"/>
    </source>
</evidence>
<dbReference type="Gene3D" id="3.60.110.10">
    <property type="entry name" value="Carbon-nitrogen hydrolase"/>
    <property type="match status" value="1"/>
</dbReference>
<protein>
    <submittedName>
        <fullName evidence="2">Predicted amidohydrolase</fullName>
    </submittedName>
</protein>
<sequence length="252" mass="27177">MECTIAGCQFEPVIGDIEQNITTIREITESLPEPVKIAVFPELCVSGYDLEAAVSTATPIPGPITDQLKRIAASTDVTLVVGLAEQTNEAVYNDLVSVSPAGTVVKYRKQYLWGAEDTTFTADPGPTTIETPVGTVGFLLCYDLNFPEAALAYAREQVDVLAVSAAWRSSFRHDWDVLLQARALDTTCYVIGTNHAGDQRGRTHNGGSLIAGPDGTILESVRSGTAVVSAEFDPEFVREARTRNPVAETRQK</sequence>
<proteinExistence type="predicted"/>
<dbReference type="Pfam" id="PF00795">
    <property type="entry name" value="CN_hydrolase"/>
    <property type="match status" value="1"/>
</dbReference>
<evidence type="ECO:0000313" key="3">
    <source>
        <dbReference type="Proteomes" id="UP000198297"/>
    </source>
</evidence>
<dbReference type="InterPro" id="IPR036526">
    <property type="entry name" value="C-N_Hydrolase_sf"/>
</dbReference>
<accession>A0A238YNG2</accession>
<dbReference type="GO" id="GO:0016787">
    <property type="term" value="F:hydrolase activity"/>
    <property type="evidence" value="ECO:0007669"/>
    <property type="project" value="UniProtKB-KW"/>
</dbReference>
<name>A0A238YNG2_HALEZ</name>
<dbReference type="CDD" id="cd07197">
    <property type="entry name" value="nitrilase"/>
    <property type="match status" value="1"/>
</dbReference>
<organism evidence="2 3">
    <name type="scientific">Halorubrum ezzemoulense</name>
    <name type="common">Halorubrum chaoviator</name>
    <dbReference type="NCBI Taxonomy" id="337243"/>
    <lineage>
        <taxon>Archaea</taxon>
        <taxon>Methanobacteriati</taxon>
        <taxon>Methanobacteriota</taxon>
        <taxon>Stenosarchaea group</taxon>
        <taxon>Halobacteria</taxon>
        <taxon>Halobacteriales</taxon>
        <taxon>Haloferacaceae</taxon>
        <taxon>Halorubrum</taxon>
    </lineage>
</organism>
<evidence type="ECO:0000313" key="2">
    <source>
        <dbReference type="EMBL" id="SNR72560.1"/>
    </source>
</evidence>
<dbReference type="PANTHER" id="PTHR23088:SF27">
    <property type="entry name" value="DEAMINATED GLUTATHIONE AMIDASE"/>
    <property type="match status" value="1"/>
</dbReference>
<dbReference type="EMBL" id="FZNK01000015">
    <property type="protein sequence ID" value="SNR72560.1"/>
    <property type="molecule type" value="Genomic_DNA"/>
</dbReference>
<dbReference type="SUPFAM" id="SSF56317">
    <property type="entry name" value="Carbon-nitrogen hydrolase"/>
    <property type="match status" value="1"/>
</dbReference>
<keyword evidence="2" id="KW-0378">Hydrolase</keyword>
<dbReference type="InterPro" id="IPR003010">
    <property type="entry name" value="C-N_Hydrolase"/>
</dbReference>
<dbReference type="PANTHER" id="PTHR23088">
    <property type="entry name" value="NITRILASE-RELATED"/>
    <property type="match status" value="1"/>
</dbReference>
<dbReference type="RefSeq" id="WP_089309203.1">
    <property type="nucleotide sequence ID" value="NZ_FZNK01000015.1"/>
</dbReference>